<dbReference type="Proteomes" id="UP000572817">
    <property type="component" value="Unassembled WGS sequence"/>
</dbReference>
<dbReference type="OrthoDB" id="2019644at2759"/>
<dbReference type="Pfam" id="PF11894">
    <property type="entry name" value="Nup192"/>
    <property type="match status" value="1"/>
</dbReference>
<accession>A0A8H4IV07</accession>
<name>A0A8H4IV07_9PEZI</name>
<keyword evidence="4" id="KW-0539">Nucleus</keyword>
<dbReference type="PANTHER" id="PTHR31344:SF0">
    <property type="entry name" value="NUCLEAR PORE COMPLEX PROTEIN NUP205"/>
    <property type="match status" value="1"/>
</dbReference>
<dbReference type="EMBL" id="WWBZ02000022">
    <property type="protein sequence ID" value="KAF4307726.1"/>
    <property type="molecule type" value="Genomic_DNA"/>
</dbReference>
<sequence length="1748" mass="196047">MADTDSLEALQGLHRDLLALSEARLPNIERLWAELLARVDEFKKLLDKPRKNDKSREALKKDTLDIDGEQYQVNDEFKQDTIRAADYLDLDEIEAAKLCLAAQDDAVELDRSLYAAAIIRFHKRRQFLLECLRLVLKQSQDPEGNENHTTAFAEYARQILGIGEQMRLENGHAYWQKCLSSMGDVERWLQGLADLMLAGNMVGKPAEEMEMIEFQRSSLTRQHESLAAVCTHLIKASYISIDNFRVLLGTLKSLSKHDLVLIHYVPIVTSSIHQLVSSERSSSLQDARALHKDVVAGKEGDGWKLRNFHSAVIVWWLAEYSGRYVDPAPLDGVDLDAEAEERSQLFLDALKDGALHFMLSVSQDIRPNRWYDPAKARLLSFVLQDAPSLAADSIPLSEFFQSVFTEQMQLFVDAFITNMPDTLRKLKVEEDDKRRILHTRFQPGPVEQELHLERFFLIISYAFSESPDAAQNFWSDTDGNLYGFLQWAAKRQTTPRAAAFCEMLKSLSEGEECAAAAHRFLQEESVVASGKLRRTSSLSYQHILSELQFYATSIKEKPAPSPAMRYQRSAQEADEYLVEPETAMMLECHLRLLAHLCRESSEARGWILTNPNFSVPEMLLQLASIPMESRLRANVFSVIASLLVAKTGPIGDSIWTQLDSWIAHNSVPLAISSRTPGATNQEKIFFDTVASEYDEATAFMSLLTALVAPYADDTGLHDNLPFPENLGSNYRMPGIDKYIDFALERVFDQLCKKVEDPLQLRVLRWHCLNFISICLSTFNEDLVIFANNSNISIEGAMHSSSLLAYVQLHPFTRVMDWLFNDGVIASLFAAAHQDVAEVNDSFPDSPLLLSLGKSIEVLDLVMKLQNTYLDIDRGGIRSQNATQRRRVANTALASFEDAVLNNLHVVVDLGLYCGTGHQDLTLSSIHLLEKLTSSRKLVVSPMAGFGQRSDRSKIIGIIEKDNDADRIAKALTAEMELDQREFEQGPEAPGYLIKMGILDFLNSCLEAIPNRPTVAHLLLGFSCGVSTLDISDNGLFAAGHSLFHSILRLAVEYPEMIDASFTPWSSEIKQKCINILMKLWRSSLSSAFVMAELRSSDYFHNQMLRQHLVDNSTQFAARNITDPDFIFNPSALALEKFLQQRTAFFEYTARELRLVGGLPTLRARMQTTLLGVTVLPDGEEMPNPSVFDLFDFMELEVMDDYELPGLPLLGTMDFSACLSQKGPAGRKYDIRHVEELVTLRSNELRKTGRILSPVEEQQMQADAQLVLGYLIGVNQRKDIALAKSEVLKAWTQLMMVLLEKGEFDDSTKTSFILQALQVILPKLEKAYAENVTTAIDLADLARRLLTNVNFKSKTIEEKGRTSDLAKDRLLQLFRVSLSGIYCLVSTAELREICYQICYRYLRGTAKDTGKPAATNGGLGRSFSGTLNASALVKSSPQPSALTSQTMRTVKSAGSKMVDVVCDDSYAGQGTCRISALLFLDALVSLSAREDERYIIDSLVRLNFIDVLVDSIKVIPTELRNTNAADVPILLSFIDAYLALLLRISQTRLGAAQVLNAGLFSSVRESQIFSTDPDFGFGTTRSTFSAIQFLPLHQQLQQRLQQQRRLRNKDNDPQQPLPWESTPHDHEHSTANTPDLRPAKNTEMDNPQALRKFFDLMLSVLRVINSVVIVRGPQNEQCRQQARDFIADNRASVVSVFKRAARMGGPGEQATGAELEELVDNLCLLITATDFLEYEERELSKPALLASFS</sequence>
<evidence type="ECO:0000256" key="5">
    <source>
        <dbReference type="SAM" id="MobiDB-lite"/>
    </source>
</evidence>
<reference evidence="6" key="1">
    <citation type="submission" date="2020-04" db="EMBL/GenBank/DDBJ databases">
        <title>Genome Assembly and Annotation of Botryosphaeria dothidea sdau 11-99, a Latent Pathogen of Apple Fruit Ring Rot in China.</title>
        <authorList>
            <person name="Yu C."/>
            <person name="Diao Y."/>
            <person name="Lu Q."/>
            <person name="Zhao J."/>
            <person name="Cui S."/>
            <person name="Peng C."/>
            <person name="He B."/>
            <person name="Liu H."/>
        </authorList>
    </citation>
    <scope>NUCLEOTIDE SEQUENCE [LARGE SCALE GENOMIC DNA]</scope>
    <source>
        <strain evidence="6">Sdau11-99</strain>
    </source>
</reference>
<dbReference type="GO" id="GO:0044611">
    <property type="term" value="C:nuclear pore inner ring"/>
    <property type="evidence" value="ECO:0007669"/>
    <property type="project" value="TreeGrafter"/>
</dbReference>
<organism evidence="6 7">
    <name type="scientific">Botryosphaeria dothidea</name>
    <dbReference type="NCBI Taxonomy" id="55169"/>
    <lineage>
        <taxon>Eukaryota</taxon>
        <taxon>Fungi</taxon>
        <taxon>Dikarya</taxon>
        <taxon>Ascomycota</taxon>
        <taxon>Pezizomycotina</taxon>
        <taxon>Dothideomycetes</taxon>
        <taxon>Dothideomycetes incertae sedis</taxon>
        <taxon>Botryosphaeriales</taxon>
        <taxon>Botryosphaeriaceae</taxon>
        <taxon>Botryosphaeria</taxon>
    </lineage>
</organism>
<evidence type="ECO:0000256" key="3">
    <source>
        <dbReference type="ARBA" id="ARBA00022448"/>
    </source>
</evidence>
<comment type="subcellular location">
    <subcellularLocation>
        <location evidence="1">Nucleus</location>
    </subcellularLocation>
</comment>
<evidence type="ECO:0000313" key="6">
    <source>
        <dbReference type="EMBL" id="KAF4307726.1"/>
    </source>
</evidence>
<protein>
    <submittedName>
        <fullName evidence="6">Uncharacterized protein</fullName>
    </submittedName>
</protein>
<evidence type="ECO:0000256" key="1">
    <source>
        <dbReference type="ARBA" id="ARBA00004123"/>
    </source>
</evidence>
<evidence type="ECO:0000256" key="2">
    <source>
        <dbReference type="ARBA" id="ARBA00005892"/>
    </source>
</evidence>
<keyword evidence="3" id="KW-0813">Transport</keyword>
<evidence type="ECO:0000256" key="4">
    <source>
        <dbReference type="ARBA" id="ARBA00023242"/>
    </source>
</evidence>
<dbReference type="GO" id="GO:0006999">
    <property type="term" value="P:nuclear pore organization"/>
    <property type="evidence" value="ECO:0007669"/>
    <property type="project" value="TreeGrafter"/>
</dbReference>
<comment type="caution">
    <text evidence="6">The sequence shown here is derived from an EMBL/GenBank/DDBJ whole genome shotgun (WGS) entry which is preliminary data.</text>
</comment>
<comment type="similarity">
    <text evidence="2">Belongs to the NUP186/NUP192/NUP205 family.</text>
</comment>
<feature type="region of interest" description="Disordered" evidence="5">
    <location>
        <begin position="1599"/>
        <end position="1642"/>
    </location>
</feature>
<dbReference type="PANTHER" id="PTHR31344">
    <property type="entry name" value="NUCLEAR PORE COMPLEX PROTEIN NUP205"/>
    <property type="match status" value="1"/>
</dbReference>
<keyword evidence="7" id="KW-1185">Reference proteome</keyword>
<evidence type="ECO:0000313" key="7">
    <source>
        <dbReference type="Proteomes" id="UP000572817"/>
    </source>
</evidence>
<gene>
    <name evidence="6" type="ORF">GTA08_BOTSDO04298</name>
</gene>
<proteinExistence type="inferred from homology"/>
<dbReference type="GO" id="GO:0017056">
    <property type="term" value="F:structural constituent of nuclear pore"/>
    <property type="evidence" value="ECO:0007669"/>
    <property type="project" value="TreeGrafter"/>
</dbReference>
<dbReference type="InterPro" id="IPR021827">
    <property type="entry name" value="Nup186/Nup192/Nup205"/>
</dbReference>